<sequence>MRVPFAFKIFFLVILLAPNTLCVQDEWADDTEDLLRKRVHHAQVSLWKYRQKLRDHFDGEVKLSDDEVQRVGRKIIKFKKQLRELLADGRLGYWKLEQRDAQENPSKQEDQKSQR</sequence>
<feature type="signal peptide" evidence="1">
    <location>
        <begin position="1"/>
        <end position="22"/>
    </location>
</feature>
<reference evidence="2" key="1">
    <citation type="submission" date="2021-01" db="EMBL/GenBank/DDBJ databases">
        <authorList>
            <person name="Corre E."/>
            <person name="Pelletier E."/>
            <person name="Niang G."/>
            <person name="Scheremetjew M."/>
            <person name="Finn R."/>
            <person name="Kale V."/>
            <person name="Holt S."/>
            <person name="Cochrane G."/>
            <person name="Meng A."/>
            <person name="Brown T."/>
            <person name="Cohen L."/>
        </authorList>
    </citation>
    <scope>NUCLEOTIDE SEQUENCE</scope>
    <source>
        <strain evidence="2">Grunow 1884</strain>
    </source>
</reference>
<keyword evidence="1" id="KW-0732">Signal</keyword>
<evidence type="ECO:0000256" key="1">
    <source>
        <dbReference type="SAM" id="SignalP"/>
    </source>
</evidence>
<accession>A0A7S1YWK3</accession>
<proteinExistence type="predicted"/>
<dbReference type="EMBL" id="HBGO01002665">
    <property type="protein sequence ID" value="CAD9321625.1"/>
    <property type="molecule type" value="Transcribed_RNA"/>
</dbReference>
<protein>
    <submittedName>
        <fullName evidence="2">Uncharacterized protein</fullName>
    </submittedName>
</protein>
<name>A0A7S1YWK3_TRICV</name>
<evidence type="ECO:0000313" key="2">
    <source>
        <dbReference type="EMBL" id="CAD9321625.1"/>
    </source>
</evidence>
<organism evidence="2">
    <name type="scientific">Trieres chinensis</name>
    <name type="common">Marine centric diatom</name>
    <name type="synonym">Odontella sinensis</name>
    <dbReference type="NCBI Taxonomy" id="1514140"/>
    <lineage>
        <taxon>Eukaryota</taxon>
        <taxon>Sar</taxon>
        <taxon>Stramenopiles</taxon>
        <taxon>Ochrophyta</taxon>
        <taxon>Bacillariophyta</taxon>
        <taxon>Mediophyceae</taxon>
        <taxon>Biddulphiophycidae</taxon>
        <taxon>Eupodiscales</taxon>
        <taxon>Parodontellaceae</taxon>
        <taxon>Trieres</taxon>
    </lineage>
</organism>
<dbReference type="AlphaFoldDB" id="A0A7S1YWK3"/>
<feature type="chain" id="PRO_5031561572" evidence="1">
    <location>
        <begin position="23"/>
        <end position="115"/>
    </location>
</feature>
<gene>
    <name evidence="2" type="ORF">OSIN01602_LOCUS1505</name>
</gene>